<dbReference type="AlphaFoldDB" id="A0A484MVR2"/>
<organism evidence="1 2">
    <name type="scientific">Cuscuta campestris</name>
    <dbReference type="NCBI Taxonomy" id="132261"/>
    <lineage>
        <taxon>Eukaryota</taxon>
        <taxon>Viridiplantae</taxon>
        <taxon>Streptophyta</taxon>
        <taxon>Embryophyta</taxon>
        <taxon>Tracheophyta</taxon>
        <taxon>Spermatophyta</taxon>
        <taxon>Magnoliopsida</taxon>
        <taxon>eudicotyledons</taxon>
        <taxon>Gunneridae</taxon>
        <taxon>Pentapetalae</taxon>
        <taxon>asterids</taxon>
        <taxon>lamiids</taxon>
        <taxon>Solanales</taxon>
        <taxon>Convolvulaceae</taxon>
        <taxon>Cuscuteae</taxon>
        <taxon>Cuscuta</taxon>
        <taxon>Cuscuta subgen. Grammica</taxon>
        <taxon>Cuscuta sect. Cleistogrammica</taxon>
    </lineage>
</organism>
<keyword evidence="2" id="KW-1185">Reference proteome</keyword>
<sequence>MDDDGVADSWMTRLWAFLFKKVKPELIFGRVFARFSSAENNSNTIAVYAFRLRLTEYNKSAYSRSFAATTSVKWKLF</sequence>
<dbReference type="Proteomes" id="UP000595140">
    <property type="component" value="Unassembled WGS sequence"/>
</dbReference>
<evidence type="ECO:0000313" key="2">
    <source>
        <dbReference type="Proteomes" id="UP000595140"/>
    </source>
</evidence>
<protein>
    <submittedName>
        <fullName evidence="1">Uncharacterized protein</fullName>
    </submittedName>
</protein>
<name>A0A484MVR2_9ASTE</name>
<evidence type="ECO:0000313" key="1">
    <source>
        <dbReference type="EMBL" id="VFQ91874.1"/>
    </source>
</evidence>
<reference evidence="1 2" key="1">
    <citation type="submission" date="2018-04" db="EMBL/GenBank/DDBJ databases">
        <authorList>
            <person name="Vogel A."/>
        </authorList>
    </citation>
    <scope>NUCLEOTIDE SEQUENCE [LARGE SCALE GENOMIC DNA]</scope>
</reference>
<dbReference type="EMBL" id="OOIL02004480">
    <property type="protein sequence ID" value="VFQ91874.1"/>
    <property type="molecule type" value="Genomic_DNA"/>
</dbReference>
<proteinExistence type="predicted"/>
<accession>A0A484MVR2</accession>
<gene>
    <name evidence="1" type="ORF">CCAM_LOCUS33650</name>
</gene>